<sequence>MPPAATLCTPSCKHRLSEYVCANYLTTERYRLQIHDEKVSHKIEHQIEAKREKKTVTYESSTDNLSID</sequence>
<proteinExistence type="predicted"/>
<reference evidence="1" key="1">
    <citation type="submission" date="2024-04" db="UniProtKB">
        <authorList>
            <consortium name="EnsemblMetazoa"/>
        </authorList>
    </citation>
    <scope>IDENTIFICATION</scope>
    <source>
        <strain evidence="1">EBRO</strain>
    </source>
</reference>
<dbReference type="AlphaFoldDB" id="A0AAG5DSK2"/>
<keyword evidence="2" id="KW-1185">Reference proteome</keyword>
<organism evidence="1 2">
    <name type="scientific">Anopheles atroparvus</name>
    <name type="common">European mosquito</name>
    <dbReference type="NCBI Taxonomy" id="41427"/>
    <lineage>
        <taxon>Eukaryota</taxon>
        <taxon>Metazoa</taxon>
        <taxon>Ecdysozoa</taxon>
        <taxon>Arthropoda</taxon>
        <taxon>Hexapoda</taxon>
        <taxon>Insecta</taxon>
        <taxon>Pterygota</taxon>
        <taxon>Neoptera</taxon>
        <taxon>Endopterygota</taxon>
        <taxon>Diptera</taxon>
        <taxon>Nematocera</taxon>
        <taxon>Culicoidea</taxon>
        <taxon>Culicidae</taxon>
        <taxon>Anophelinae</taxon>
        <taxon>Anopheles</taxon>
    </lineage>
</organism>
<name>A0AAG5DSK2_ANOAO</name>
<protein>
    <submittedName>
        <fullName evidence="1">Uncharacterized protein</fullName>
    </submittedName>
</protein>
<evidence type="ECO:0000313" key="1">
    <source>
        <dbReference type="EnsemblMetazoa" id="ENSAATROPP014151"/>
    </source>
</evidence>
<dbReference type="Proteomes" id="UP000075880">
    <property type="component" value="Unassembled WGS sequence"/>
</dbReference>
<evidence type="ECO:0000313" key="2">
    <source>
        <dbReference type="Proteomes" id="UP000075880"/>
    </source>
</evidence>
<accession>A0AAG5DSK2</accession>
<dbReference type="EnsemblMetazoa" id="ENSAATROPT016112">
    <property type="protein sequence ID" value="ENSAATROPP014151"/>
    <property type="gene ID" value="ENSAATROPG013189"/>
</dbReference>